<name>A0ACC8X913_9FIRM</name>
<evidence type="ECO:0000313" key="1">
    <source>
        <dbReference type="EMBL" id="ONI38581.1"/>
    </source>
</evidence>
<dbReference type="EMBL" id="LJDB01000083">
    <property type="protein sequence ID" value="ONI38581.1"/>
    <property type="molecule type" value="Genomic_DNA"/>
</dbReference>
<dbReference type="Proteomes" id="UP000188605">
    <property type="component" value="Unassembled WGS sequence"/>
</dbReference>
<organism evidence="1 2">
    <name type="scientific">Candidatus Epulonipiscium fishelsonii</name>
    <dbReference type="NCBI Taxonomy" id="77094"/>
    <lineage>
        <taxon>Bacteria</taxon>
        <taxon>Bacillati</taxon>
        <taxon>Bacillota</taxon>
        <taxon>Clostridia</taxon>
        <taxon>Lachnospirales</taxon>
        <taxon>Lachnospiraceae</taxon>
        <taxon>Candidatus Epulonipiscium</taxon>
    </lineage>
</organism>
<gene>
    <name evidence="1" type="ORF">AN396_10325</name>
</gene>
<keyword evidence="2" id="KW-1185">Reference proteome</keyword>
<sequence length="482" mass="55441">MQNSFFVSLAIMFFIELKDGFFGRIWSRIYEFVRNAWQKSFLNRLILEPKLILNIQQSKTYKVVYIPFQILNNLADIPAIRKSFIINFIGTKINPIYMLYLLVFIMPLLDTKIVMIVCGILIGVVICNRLVYKKVWKLDDIGFLILVLLIIYAISAICSASKLSSLMVWAVYALMMGMYIVTYQILDRKKIVFNIVKIFVMSGTLVSSYGILQYKFDWGVDENWIDPNMFENITNRAYSTLENPNLLGVYLVLTIMSGIGLLMAEKDMLIKIFYLACICIMVVCMGATYSRGCWIGIAISIAMFITFYNGKLWAIAIPVLFAAPFVLPENIIIRLLSIGNMEDTSTAIRIKIWLSSLRMGADHMFTGIGLGSGAYEFLYPFYSYYYIPALHSHNAFIQIFIEGGIIGLLMFWLIAWRFIKSCSKSFLSEDRSVSLFSLAILTGILGFYIQGMFDYPFFNFRIVLIFWMFLCFGTSFSRWSKT</sequence>
<proteinExistence type="predicted"/>
<evidence type="ECO:0000313" key="2">
    <source>
        <dbReference type="Proteomes" id="UP000188605"/>
    </source>
</evidence>
<accession>A0ACC8X913</accession>
<reference evidence="1" key="1">
    <citation type="submission" date="2016-08" db="EMBL/GenBank/DDBJ databases">
        <authorList>
            <person name="Ngugi D.K."/>
            <person name="Miyake S."/>
            <person name="Stingl U."/>
        </authorList>
    </citation>
    <scope>NUCLEOTIDE SEQUENCE</scope>
    <source>
        <strain evidence="1">SCG-B11WGA-EpuloA1</strain>
    </source>
</reference>
<protein>
    <submittedName>
        <fullName evidence="1">Uncharacterized protein</fullName>
    </submittedName>
</protein>
<comment type="caution">
    <text evidence="1">The sequence shown here is derived from an EMBL/GenBank/DDBJ whole genome shotgun (WGS) entry which is preliminary data.</text>
</comment>